<dbReference type="Proteomes" id="UP000003671">
    <property type="component" value="Unassembled WGS sequence"/>
</dbReference>
<accession>C9KMS8</accession>
<gene>
    <name evidence="1" type="ORF">MITSMUL_04520</name>
</gene>
<dbReference type="AlphaFoldDB" id="C9KMS8"/>
<keyword evidence="2" id="KW-1185">Reference proteome</keyword>
<dbReference type="EMBL" id="ABWK02000016">
    <property type="protein sequence ID" value="EEX68807.1"/>
    <property type="molecule type" value="Genomic_DNA"/>
</dbReference>
<reference evidence="1" key="1">
    <citation type="submission" date="2009-09" db="EMBL/GenBank/DDBJ databases">
        <authorList>
            <person name="Weinstock G."/>
            <person name="Sodergren E."/>
            <person name="Clifton S."/>
            <person name="Fulton L."/>
            <person name="Fulton B."/>
            <person name="Courtney L."/>
            <person name="Fronick C."/>
            <person name="Harrison M."/>
            <person name="Strong C."/>
            <person name="Farmer C."/>
            <person name="Delahaunty K."/>
            <person name="Markovic C."/>
            <person name="Hall O."/>
            <person name="Minx P."/>
            <person name="Tomlinson C."/>
            <person name="Mitreva M."/>
            <person name="Nelson J."/>
            <person name="Hou S."/>
            <person name="Wollam A."/>
            <person name="Pepin K.H."/>
            <person name="Johnson M."/>
            <person name="Bhonagiri V."/>
            <person name="Nash W.E."/>
            <person name="Warren W."/>
            <person name="Chinwalla A."/>
            <person name="Mardis E.R."/>
            <person name="Wilson R.K."/>
        </authorList>
    </citation>
    <scope>NUCLEOTIDE SEQUENCE [LARGE SCALE GENOMIC DNA]</scope>
    <source>
        <strain evidence="1">DSM 20544</strain>
    </source>
</reference>
<protein>
    <submittedName>
        <fullName evidence="1">Uncharacterized protein</fullName>
    </submittedName>
</protein>
<dbReference type="STRING" id="500635.MITSMUL_04520"/>
<comment type="caution">
    <text evidence="1">The sequence shown here is derived from an EMBL/GenBank/DDBJ whole genome shotgun (WGS) entry which is preliminary data.</text>
</comment>
<evidence type="ECO:0000313" key="1">
    <source>
        <dbReference type="EMBL" id="EEX68807.1"/>
    </source>
</evidence>
<name>C9KMS8_9FIRM</name>
<sequence>MRLSLSECFHVCPCEFHDCQRCASLIQYIPVIKKRTTTYRGGAEALHKMSRKLAAQESHESEDCNETFWPHRAI</sequence>
<dbReference type="HOGENOM" id="CLU_2683799_0_0_9"/>
<evidence type="ECO:0000313" key="2">
    <source>
        <dbReference type="Proteomes" id="UP000003671"/>
    </source>
</evidence>
<organism evidence="1 2">
    <name type="scientific">Mitsuokella multacida DSM 20544</name>
    <dbReference type="NCBI Taxonomy" id="500635"/>
    <lineage>
        <taxon>Bacteria</taxon>
        <taxon>Bacillati</taxon>
        <taxon>Bacillota</taxon>
        <taxon>Negativicutes</taxon>
        <taxon>Selenomonadales</taxon>
        <taxon>Selenomonadaceae</taxon>
        <taxon>Mitsuokella</taxon>
    </lineage>
</organism>
<proteinExistence type="predicted"/>